<reference evidence="2 3" key="1">
    <citation type="submission" date="2023-02" db="EMBL/GenBank/DDBJ databases">
        <title>Genome sequence of Sphingomonas naphthae.</title>
        <authorList>
            <person name="Kim S."/>
            <person name="Heo J."/>
            <person name="Kwon S.-W."/>
        </authorList>
    </citation>
    <scope>NUCLEOTIDE SEQUENCE [LARGE SCALE GENOMIC DNA]</scope>
    <source>
        <strain evidence="2 3">KACC 18716</strain>
    </source>
</reference>
<keyword evidence="1" id="KW-0732">Signal</keyword>
<evidence type="ECO:0000313" key="2">
    <source>
        <dbReference type="EMBL" id="WCT73358.1"/>
    </source>
</evidence>
<organism evidence="2 3">
    <name type="scientific">Sphingomonas naphthae</name>
    <dbReference type="NCBI Taxonomy" id="1813468"/>
    <lineage>
        <taxon>Bacteria</taxon>
        <taxon>Pseudomonadati</taxon>
        <taxon>Pseudomonadota</taxon>
        <taxon>Alphaproteobacteria</taxon>
        <taxon>Sphingomonadales</taxon>
        <taxon>Sphingomonadaceae</taxon>
        <taxon>Sphingomonas</taxon>
    </lineage>
</organism>
<sequence>MPVSIARALVMGGALALSAGGAIAQGQKQTAAGQAGRIASQPAYDVGAAKRQIPPVLAAASAAPYGPKGTASCAQIAAGLKELNGALGPDYRPQNIAEKENRAGKFAQAGGKSVINSIIPFRGLVREATGAAPAQRRLEAAVDAGLARRGFLRGLQLARRCKAVD</sequence>
<evidence type="ECO:0000256" key="1">
    <source>
        <dbReference type="SAM" id="SignalP"/>
    </source>
</evidence>
<gene>
    <name evidence="2" type="ORF">PQ455_17385</name>
</gene>
<evidence type="ECO:0000313" key="3">
    <source>
        <dbReference type="Proteomes" id="UP001220395"/>
    </source>
</evidence>
<accession>A0ABY7TK88</accession>
<dbReference type="Proteomes" id="UP001220395">
    <property type="component" value="Chromosome"/>
</dbReference>
<dbReference type="RefSeq" id="WP_273687518.1">
    <property type="nucleotide sequence ID" value="NZ_CP117411.1"/>
</dbReference>
<name>A0ABY7TK88_9SPHN</name>
<dbReference type="EMBL" id="CP117411">
    <property type="protein sequence ID" value="WCT73358.1"/>
    <property type="molecule type" value="Genomic_DNA"/>
</dbReference>
<keyword evidence="3" id="KW-1185">Reference proteome</keyword>
<feature type="signal peptide" evidence="1">
    <location>
        <begin position="1"/>
        <end position="24"/>
    </location>
</feature>
<proteinExistence type="predicted"/>
<feature type="chain" id="PRO_5045701408" evidence="1">
    <location>
        <begin position="25"/>
        <end position="165"/>
    </location>
</feature>
<protein>
    <submittedName>
        <fullName evidence="2">Uncharacterized protein</fullName>
    </submittedName>
</protein>